<dbReference type="OrthoDB" id="5297208at2"/>
<dbReference type="GO" id="GO:0000917">
    <property type="term" value="P:division septum assembly"/>
    <property type="evidence" value="ECO:0007669"/>
    <property type="project" value="UniProtKB-KW"/>
</dbReference>
<keyword evidence="5" id="KW-0717">Septation</keyword>
<keyword evidence="6" id="KW-0131">Cell cycle</keyword>
<dbReference type="AlphaFoldDB" id="A0A368L6K7"/>
<evidence type="ECO:0000313" key="10">
    <source>
        <dbReference type="EMBL" id="RCS59192.1"/>
    </source>
</evidence>
<evidence type="ECO:0000256" key="6">
    <source>
        <dbReference type="ARBA" id="ARBA00023306"/>
    </source>
</evidence>
<dbReference type="PANTHER" id="PTHR34981">
    <property type="entry name" value="CELL DIVISION PROTEIN ZAPA"/>
    <property type="match status" value="1"/>
</dbReference>
<comment type="subunit">
    <text evidence="8">Homodimer. Interacts with FtsZ.</text>
</comment>
<evidence type="ECO:0000256" key="3">
    <source>
        <dbReference type="ARBA" id="ARBA00022490"/>
    </source>
</evidence>
<comment type="caution">
    <text evidence="10">The sequence shown here is derived from an EMBL/GenBank/DDBJ whole genome shotgun (WGS) entry which is preliminary data.</text>
</comment>
<evidence type="ECO:0000256" key="5">
    <source>
        <dbReference type="ARBA" id="ARBA00023210"/>
    </source>
</evidence>
<organism evidence="10 11">
    <name type="scientific">Parvibium lacunae</name>
    <dbReference type="NCBI Taxonomy" id="1888893"/>
    <lineage>
        <taxon>Bacteria</taxon>
        <taxon>Pseudomonadati</taxon>
        <taxon>Pseudomonadota</taxon>
        <taxon>Betaproteobacteria</taxon>
        <taxon>Burkholderiales</taxon>
        <taxon>Alcaligenaceae</taxon>
        <taxon>Parvibium</taxon>
    </lineage>
</organism>
<dbReference type="GO" id="GO:0043093">
    <property type="term" value="P:FtsZ-dependent cytokinesis"/>
    <property type="evidence" value="ECO:0007669"/>
    <property type="project" value="TreeGrafter"/>
</dbReference>
<evidence type="ECO:0000256" key="7">
    <source>
        <dbReference type="ARBA" id="ARBA00024910"/>
    </source>
</evidence>
<dbReference type="EMBL" id="QPGB01000001">
    <property type="protein sequence ID" value="RCS59192.1"/>
    <property type="molecule type" value="Genomic_DNA"/>
</dbReference>
<dbReference type="InterPro" id="IPR042233">
    <property type="entry name" value="Cell_div_ZapA_N"/>
</dbReference>
<keyword evidence="4 10" id="KW-0132">Cell division</keyword>
<gene>
    <name evidence="10" type="ORF">DU000_00050</name>
</gene>
<evidence type="ECO:0000256" key="9">
    <source>
        <dbReference type="ARBA" id="ARBA00033158"/>
    </source>
</evidence>
<dbReference type="InterPro" id="IPR036192">
    <property type="entry name" value="Cell_div_ZapA-like_sf"/>
</dbReference>
<comment type="function">
    <text evidence="7">Activator of cell division through the inhibition of FtsZ GTPase activity, therefore promoting FtsZ assembly into bundles of protofilaments necessary for the formation of the division Z ring. It is recruited early at mid-cell but it is not essential for cell division.</text>
</comment>
<dbReference type="GO" id="GO:0030428">
    <property type="term" value="C:cell septum"/>
    <property type="evidence" value="ECO:0007669"/>
    <property type="project" value="TreeGrafter"/>
</dbReference>
<dbReference type="Gene3D" id="3.30.160.880">
    <property type="entry name" value="Cell division protein ZapA protomer, N-terminal domain"/>
    <property type="match status" value="1"/>
</dbReference>
<dbReference type="SUPFAM" id="SSF102829">
    <property type="entry name" value="Cell division protein ZapA-like"/>
    <property type="match status" value="1"/>
</dbReference>
<dbReference type="RefSeq" id="WP_114401342.1">
    <property type="nucleotide sequence ID" value="NZ_QPGB01000001.1"/>
</dbReference>
<comment type="subcellular location">
    <subcellularLocation>
        <location evidence="1">Cytoplasm</location>
    </subcellularLocation>
</comment>
<sequence>MEQLNVKILDRDYKLACKPEEKATLLAAVAMVDQKMHSVREGSKLSGIDRIAVMTALQIAHELITQLSAPAKNLGLDISECQHKIQHIGNVLDAALTPQENLF</sequence>
<evidence type="ECO:0000256" key="4">
    <source>
        <dbReference type="ARBA" id="ARBA00022618"/>
    </source>
</evidence>
<keyword evidence="11" id="KW-1185">Reference proteome</keyword>
<dbReference type="Proteomes" id="UP000252357">
    <property type="component" value="Unassembled WGS sequence"/>
</dbReference>
<dbReference type="GO" id="GO:0000921">
    <property type="term" value="P:septin ring assembly"/>
    <property type="evidence" value="ECO:0007669"/>
    <property type="project" value="TreeGrafter"/>
</dbReference>
<name>A0A368L6K7_9BURK</name>
<dbReference type="GO" id="GO:0005829">
    <property type="term" value="C:cytosol"/>
    <property type="evidence" value="ECO:0007669"/>
    <property type="project" value="TreeGrafter"/>
</dbReference>
<evidence type="ECO:0000256" key="8">
    <source>
        <dbReference type="ARBA" id="ARBA00026068"/>
    </source>
</evidence>
<keyword evidence="3" id="KW-0963">Cytoplasm</keyword>
<dbReference type="Pfam" id="PF05164">
    <property type="entry name" value="ZapA"/>
    <property type="match status" value="1"/>
</dbReference>
<evidence type="ECO:0000313" key="11">
    <source>
        <dbReference type="Proteomes" id="UP000252357"/>
    </source>
</evidence>
<dbReference type="InterPro" id="IPR007838">
    <property type="entry name" value="Cell_div_ZapA-like"/>
</dbReference>
<accession>A0A368L6K7</accession>
<evidence type="ECO:0000256" key="2">
    <source>
        <dbReference type="ARBA" id="ARBA00015195"/>
    </source>
</evidence>
<reference evidence="10 11" key="1">
    <citation type="journal article" date="2018" name="Int. J. Syst. Evol. Microbiol.">
        <title>Parvibium lacunae gen. nov., sp. nov., a new member of the family Alcaligenaceae isolated from a freshwater pond.</title>
        <authorList>
            <person name="Chen W.M."/>
            <person name="Xie P.B."/>
            <person name="Hsu M.Y."/>
            <person name="Sheu S.Y."/>
        </authorList>
    </citation>
    <scope>NUCLEOTIDE SEQUENCE [LARGE SCALE GENOMIC DNA]</scope>
    <source>
        <strain evidence="10 11">KMB9</strain>
    </source>
</reference>
<evidence type="ECO:0000256" key="1">
    <source>
        <dbReference type="ARBA" id="ARBA00004496"/>
    </source>
</evidence>
<dbReference type="GO" id="GO:0032153">
    <property type="term" value="C:cell division site"/>
    <property type="evidence" value="ECO:0007669"/>
    <property type="project" value="TreeGrafter"/>
</dbReference>
<proteinExistence type="predicted"/>
<protein>
    <recommendedName>
        <fullName evidence="2">Cell division protein ZapA</fullName>
    </recommendedName>
    <alternativeName>
        <fullName evidence="9">Z ring-associated protein ZapA</fullName>
    </alternativeName>
</protein>
<dbReference type="Gene3D" id="1.20.5.50">
    <property type="match status" value="1"/>
</dbReference>
<dbReference type="PANTHER" id="PTHR34981:SF1">
    <property type="entry name" value="CELL DIVISION PROTEIN ZAPA"/>
    <property type="match status" value="1"/>
</dbReference>